<dbReference type="RefSeq" id="WP_206292942.1">
    <property type="nucleotide sequence ID" value="NZ_CP063458.1"/>
</dbReference>
<gene>
    <name evidence="1" type="ORF">IPV69_00460</name>
</gene>
<dbReference type="KEGG" id="hbs:IPV69_00460"/>
<dbReference type="EMBL" id="CP063458">
    <property type="protein sequence ID" value="QOV89882.1"/>
    <property type="molecule type" value="Genomic_DNA"/>
</dbReference>
<name>A0A7M2WXF8_9BACT</name>
<reference evidence="1 2" key="1">
    <citation type="submission" date="2020-10" db="EMBL/GenBank/DDBJ databases">
        <title>Wide distribution of Phycisphaera-like planctomycetes from WD2101 soil group in peatlands and genome analysis of the first cultivated representative.</title>
        <authorList>
            <person name="Dedysh S.N."/>
            <person name="Beletsky A.V."/>
            <person name="Ivanova A."/>
            <person name="Kulichevskaya I.S."/>
            <person name="Suzina N.E."/>
            <person name="Philippov D.A."/>
            <person name="Rakitin A.L."/>
            <person name="Mardanov A.V."/>
            <person name="Ravin N.V."/>
        </authorList>
    </citation>
    <scope>NUCLEOTIDE SEQUENCE [LARGE SCALE GENOMIC DNA]</scope>
    <source>
        <strain evidence="1 2">M1803</strain>
    </source>
</reference>
<evidence type="ECO:0000313" key="1">
    <source>
        <dbReference type="EMBL" id="QOV89882.1"/>
    </source>
</evidence>
<organism evidence="1 2">
    <name type="scientific">Humisphaera borealis</name>
    <dbReference type="NCBI Taxonomy" id="2807512"/>
    <lineage>
        <taxon>Bacteria</taxon>
        <taxon>Pseudomonadati</taxon>
        <taxon>Planctomycetota</taxon>
        <taxon>Phycisphaerae</taxon>
        <taxon>Tepidisphaerales</taxon>
        <taxon>Tepidisphaeraceae</taxon>
        <taxon>Humisphaera</taxon>
    </lineage>
</organism>
<dbReference type="AlphaFoldDB" id="A0A7M2WXF8"/>
<evidence type="ECO:0000313" key="2">
    <source>
        <dbReference type="Proteomes" id="UP000593765"/>
    </source>
</evidence>
<sequence length="207" mass="22062">MGGFVAWKFSSKVAQDSADELRLYQAQSAAIACVPDAATEVFARTIAPRAPGQSVLERRFSDSLQAPHQWSHFAAGLGFAGSRVVYIGERMSGRGNRRIVVVFAGIGGGTVGVSQDKSALIMVSLAFTPGTLIQRAVPLTAGESATGILVPKDGVTQIFAGQSDPQDQSHFTIRFVNGSVTDEVDGWLQDDDTILLVPQLLETRNVQ</sequence>
<keyword evidence="2" id="KW-1185">Reference proteome</keyword>
<protein>
    <submittedName>
        <fullName evidence="1">Uncharacterized protein</fullName>
    </submittedName>
</protein>
<dbReference type="Proteomes" id="UP000593765">
    <property type="component" value="Chromosome"/>
</dbReference>
<accession>A0A7M2WXF8</accession>
<proteinExistence type="predicted"/>